<dbReference type="AlphaFoldDB" id="A0AAJ6BJA6"/>
<evidence type="ECO:0000313" key="20">
    <source>
        <dbReference type="EMBL" id="WEK37176.1"/>
    </source>
</evidence>
<evidence type="ECO:0000259" key="19">
    <source>
        <dbReference type="PROSITE" id="PS51217"/>
    </source>
</evidence>
<evidence type="ECO:0000256" key="8">
    <source>
        <dbReference type="ARBA" id="ARBA00022840"/>
    </source>
</evidence>
<evidence type="ECO:0000256" key="12">
    <source>
        <dbReference type="ARBA" id="ARBA00034617"/>
    </source>
</evidence>
<dbReference type="GO" id="GO:0000725">
    <property type="term" value="P:recombinational repair"/>
    <property type="evidence" value="ECO:0007669"/>
    <property type="project" value="TreeGrafter"/>
</dbReference>
<reference evidence="20" key="1">
    <citation type="submission" date="2023-03" db="EMBL/GenBank/DDBJ databases">
        <title>Andean soil-derived lignocellulolytic bacterial consortium as a source of novel taxa and putative plastic-active enzymes.</title>
        <authorList>
            <person name="Diaz-Garcia L."/>
            <person name="Chuvochina M."/>
            <person name="Feuerriegel G."/>
            <person name="Bunk B."/>
            <person name="Sproer C."/>
            <person name="Streit W.R."/>
            <person name="Rodriguez L.M."/>
            <person name="Overmann J."/>
            <person name="Jimenez D.J."/>
        </authorList>
    </citation>
    <scope>NUCLEOTIDE SEQUENCE</scope>
    <source>
        <strain evidence="20">MAG 7</strain>
    </source>
</reference>
<evidence type="ECO:0000256" key="6">
    <source>
        <dbReference type="ARBA" id="ARBA00022806"/>
    </source>
</evidence>
<keyword evidence="5 15" id="KW-0378">Hydrolase</keyword>
<comment type="catalytic activity">
    <reaction evidence="12">
        <text>Couples ATP hydrolysis with the unwinding of duplex DNA by translocating in the 3'-5' direction.</text>
        <dbReference type="EC" id="5.6.2.4"/>
    </reaction>
</comment>
<dbReference type="GO" id="GO:0003677">
    <property type="term" value="F:DNA binding"/>
    <property type="evidence" value="ECO:0007669"/>
    <property type="project" value="UniProtKB-KW"/>
</dbReference>
<dbReference type="PROSITE" id="PS51217">
    <property type="entry name" value="UVRD_HELICASE_CTER"/>
    <property type="match status" value="1"/>
</dbReference>
<keyword evidence="6 15" id="KW-0347">Helicase</keyword>
<keyword evidence="4" id="KW-0227">DNA damage</keyword>
<sequence length="1099" mass="126566">MSIKREQLHQKFQEEYQKLNPQQQLAVDTIEGPVMVIAGPGTGKTQILASRIGKILLETDVVPGNILCLTYTDAGVVAMRKRLVQFIGPDAYRVNIYTFHAFCNDIIQENLSLFEKTSLDPVSDLEKIEIFTQLIDSFPKNHPLKRYRGDVYFEIHNLQSLFSTMKKEGWTPEFINSSIDAYLEDLPNREEFVYKRAYKQFKAGDIKKEKIEEEKERMDKLRAAVNEFDRFQQLMRGRNRYDFDDMINWVIQAFRTNKNLLARYQEQYLYILVDEYQDTSGTQNILVELLINYWDKPNVFVVGDDDQSIYRFQGANVENMEAFARQYREDLLKVVLTNNYRSTQPILDVSKTLISQNNKRLVNTLEGLTKDLVSSHPRLAALAQPAAPTIREYESQQQEMIGITLQVQQLLDQGVQPGHIGIIYKENKYGEELAQYFTLRNIPVYSKRNLNILELPLVQQIMLVLKYLATEHDIPYSGDEMLFEILHFNWFGIPPIEIARLTAETSNRQFSGEKTTLRRLLHEKANTPPRDLFTPATHEGLRKASLVLEKLIGLASNITLQQLFEALVREAGVLGHIMQSPEKLWLLQVLNGLFDFVKEETRRQPLLNVQQLVTTIELMEREELPLPLVRISGSDKGVNLLTAHGSKGLEFEHVFLAGANSAFWEKKRKPGGGYKLPDTIFSMPAQATAQADRDQPTAATGSVESNGFGTNQGATAASRAAAKAPPAAGKSATNADLEELRRLFYVALTRAAVNLHISYSRFKNDGKELEPSIFIAEIQDQHRLPVEKMIIDENIQAEFQALAFSEGIAPEIGRLEEDFVGHLLDKFVMNVTALNNYLHCPLEFYFQNLIRIPSPKNENTEFGSAVHHALEKLFRKMQENGDRFPAQEEFIDDFNWYMRRHRESFTREQFQRRMEYGQEVLANYYDNYLGKWTRIVAVERNIRNVVVAGVPLKGKLDKLEFDGKTANVVDYKTGDPDKARPKLQPPHEKEPNGGDYWRQAVFYKILVDNYEQKDWKVVSTEFDFIEPDKKKQYRKEKVVISPQDITTVTQQIKMVWEKVQARDFYTGCGKETCHWCNFVKTNNLAVALHELQEEEETDN</sequence>
<feature type="domain" description="UvrD-like helicase ATP-binding" evidence="18">
    <location>
        <begin position="17"/>
        <end position="343"/>
    </location>
</feature>
<evidence type="ECO:0000256" key="5">
    <source>
        <dbReference type="ARBA" id="ARBA00022801"/>
    </source>
</evidence>
<dbReference type="GO" id="GO:0005524">
    <property type="term" value="F:ATP binding"/>
    <property type="evidence" value="ECO:0007669"/>
    <property type="project" value="UniProtKB-UniRule"/>
</dbReference>
<dbReference type="EMBL" id="CP119311">
    <property type="protein sequence ID" value="WEK37176.1"/>
    <property type="molecule type" value="Genomic_DNA"/>
</dbReference>
<dbReference type="InterPro" id="IPR027417">
    <property type="entry name" value="P-loop_NTPase"/>
</dbReference>
<feature type="region of interest" description="Disordered" evidence="17">
    <location>
        <begin position="972"/>
        <end position="993"/>
    </location>
</feature>
<evidence type="ECO:0000256" key="2">
    <source>
        <dbReference type="ARBA" id="ARBA00022722"/>
    </source>
</evidence>
<keyword evidence="16" id="KW-0175">Coiled coil</keyword>
<gene>
    <name evidence="20" type="ORF">P0Y53_06655</name>
</gene>
<dbReference type="InterPro" id="IPR014017">
    <property type="entry name" value="DNA_helicase_UvrD-like_C"/>
</dbReference>
<organism evidence="20 21">
    <name type="scientific">Candidatus Pseudobacter hemicellulosilyticus</name>
    <dbReference type="NCBI Taxonomy" id="3121375"/>
    <lineage>
        <taxon>Bacteria</taxon>
        <taxon>Pseudomonadati</taxon>
        <taxon>Bacteroidota</taxon>
        <taxon>Chitinophagia</taxon>
        <taxon>Chitinophagales</taxon>
        <taxon>Chitinophagaceae</taxon>
        <taxon>Pseudobacter</taxon>
    </lineage>
</organism>
<evidence type="ECO:0000256" key="15">
    <source>
        <dbReference type="PROSITE-ProRule" id="PRU00560"/>
    </source>
</evidence>
<evidence type="ECO:0000256" key="3">
    <source>
        <dbReference type="ARBA" id="ARBA00022741"/>
    </source>
</evidence>
<dbReference type="PANTHER" id="PTHR11070:SF63">
    <property type="entry name" value="DNA HELICASE IV"/>
    <property type="match status" value="1"/>
</dbReference>
<feature type="binding site" evidence="15">
    <location>
        <begin position="38"/>
        <end position="45"/>
    </location>
    <ligand>
        <name>ATP</name>
        <dbReference type="ChEBI" id="CHEBI:30616"/>
    </ligand>
</feature>
<dbReference type="Pfam" id="PF12705">
    <property type="entry name" value="PDDEXK_1"/>
    <property type="match status" value="1"/>
</dbReference>
<dbReference type="Pfam" id="PF00580">
    <property type="entry name" value="UvrD-helicase"/>
    <property type="match status" value="1"/>
</dbReference>
<dbReference type="Gene3D" id="3.90.320.10">
    <property type="match status" value="1"/>
</dbReference>
<feature type="compositionally biased region" description="Low complexity" evidence="17">
    <location>
        <begin position="713"/>
        <end position="731"/>
    </location>
</feature>
<evidence type="ECO:0000256" key="7">
    <source>
        <dbReference type="ARBA" id="ARBA00022839"/>
    </source>
</evidence>
<keyword evidence="10" id="KW-0234">DNA repair</keyword>
<evidence type="ECO:0000256" key="10">
    <source>
        <dbReference type="ARBA" id="ARBA00023204"/>
    </source>
</evidence>
<dbReference type="PANTHER" id="PTHR11070">
    <property type="entry name" value="UVRD / RECB / PCRA DNA HELICASE FAMILY MEMBER"/>
    <property type="match status" value="1"/>
</dbReference>
<dbReference type="CDD" id="cd17932">
    <property type="entry name" value="DEXQc_UvrD"/>
    <property type="match status" value="1"/>
</dbReference>
<dbReference type="Proteomes" id="UP001220610">
    <property type="component" value="Chromosome"/>
</dbReference>
<dbReference type="Pfam" id="PF13361">
    <property type="entry name" value="UvrD_C"/>
    <property type="match status" value="1"/>
</dbReference>
<keyword evidence="3 15" id="KW-0547">Nucleotide-binding</keyword>
<dbReference type="Gene3D" id="1.10.10.160">
    <property type="match status" value="1"/>
</dbReference>
<dbReference type="InterPro" id="IPR038726">
    <property type="entry name" value="PDDEXK_AddAB-type"/>
</dbReference>
<name>A0AAJ6BJA6_9BACT</name>
<evidence type="ECO:0000256" key="13">
    <source>
        <dbReference type="ARBA" id="ARBA00034808"/>
    </source>
</evidence>
<evidence type="ECO:0000256" key="17">
    <source>
        <dbReference type="SAM" id="MobiDB-lite"/>
    </source>
</evidence>
<proteinExistence type="inferred from homology"/>
<dbReference type="SUPFAM" id="SSF52540">
    <property type="entry name" value="P-loop containing nucleoside triphosphate hydrolases"/>
    <property type="match status" value="1"/>
</dbReference>
<comment type="catalytic activity">
    <reaction evidence="14">
        <text>ATP + H2O = ADP + phosphate + H(+)</text>
        <dbReference type="Rhea" id="RHEA:13065"/>
        <dbReference type="ChEBI" id="CHEBI:15377"/>
        <dbReference type="ChEBI" id="CHEBI:15378"/>
        <dbReference type="ChEBI" id="CHEBI:30616"/>
        <dbReference type="ChEBI" id="CHEBI:43474"/>
        <dbReference type="ChEBI" id="CHEBI:456216"/>
        <dbReference type="EC" id="5.6.2.4"/>
    </reaction>
</comment>
<keyword evidence="8 15" id="KW-0067">ATP-binding</keyword>
<feature type="compositionally biased region" description="Polar residues" evidence="17">
    <location>
        <begin position="697"/>
        <end position="712"/>
    </location>
</feature>
<evidence type="ECO:0000256" key="14">
    <source>
        <dbReference type="ARBA" id="ARBA00048988"/>
    </source>
</evidence>
<dbReference type="GO" id="GO:0043138">
    <property type="term" value="F:3'-5' DNA helicase activity"/>
    <property type="evidence" value="ECO:0007669"/>
    <property type="project" value="UniProtKB-EC"/>
</dbReference>
<evidence type="ECO:0000259" key="18">
    <source>
        <dbReference type="PROSITE" id="PS51198"/>
    </source>
</evidence>
<dbReference type="EC" id="5.6.2.4" evidence="13"/>
<dbReference type="Gene3D" id="3.40.50.300">
    <property type="entry name" value="P-loop containing nucleotide triphosphate hydrolases"/>
    <property type="match status" value="3"/>
</dbReference>
<keyword evidence="2" id="KW-0540">Nuclease</keyword>
<evidence type="ECO:0000256" key="11">
    <source>
        <dbReference type="ARBA" id="ARBA00023235"/>
    </source>
</evidence>
<evidence type="ECO:0000256" key="9">
    <source>
        <dbReference type="ARBA" id="ARBA00023125"/>
    </source>
</evidence>
<feature type="region of interest" description="Disordered" evidence="17">
    <location>
        <begin position="686"/>
        <end position="731"/>
    </location>
</feature>
<protein>
    <recommendedName>
        <fullName evidence="13">DNA 3'-5' helicase</fullName>
        <ecNumber evidence="13">5.6.2.4</ecNumber>
    </recommendedName>
</protein>
<dbReference type="GO" id="GO:0004527">
    <property type="term" value="F:exonuclease activity"/>
    <property type="evidence" value="ECO:0007669"/>
    <property type="project" value="UniProtKB-KW"/>
</dbReference>
<dbReference type="GO" id="GO:0005829">
    <property type="term" value="C:cytosol"/>
    <property type="evidence" value="ECO:0007669"/>
    <property type="project" value="TreeGrafter"/>
</dbReference>
<dbReference type="InterPro" id="IPR014016">
    <property type="entry name" value="UvrD-like_ATP-bd"/>
</dbReference>
<dbReference type="InterPro" id="IPR011604">
    <property type="entry name" value="PDDEXK-like_dom_sf"/>
</dbReference>
<dbReference type="InterPro" id="IPR000212">
    <property type="entry name" value="DNA_helicase_UvrD/REP"/>
</dbReference>
<keyword evidence="7" id="KW-0269">Exonuclease</keyword>
<accession>A0AAJ6BJA6</accession>
<evidence type="ECO:0000313" key="21">
    <source>
        <dbReference type="Proteomes" id="UP001220610"/>
    </source>
</evidence>
<keyword evidence="9" id="KW-0238">DNA-binding</keyword>
<feature type="compositionally biased region" description="Basic and acidic residues" evidence="17">
    <location>
        <begin position="972"/>
        <end position="992"/>
    </location>
</feature>
<evidence type="ECO:0000256" key="16">
    <source>
        <dbReference type="SAM" id="Coils"/>
    </source>
</evidence>
<comment type="similarity">
    <text evidence="1">Belongs to the helicase family. UvrD subfamily.</text>
</comment>
<dbReference type="Gene3D" id="1.10.486.10">
    <property type="entry name" value="PCRA, domain 4"/>
    <property type="match status" value="1"/>
</dbReference>
<evidence type="ECO:0000256" key="1">
    <source>
        <dbReference type="ARBA" id="ARBA00009922"/>
    </source>
</evidence>
<evidence type="ECO:0000256" key="4">
    <source>
        <dbReference type="ARBA" id="ARBA00022763"/>
    </source>
</evidence>
<dbReference type="InterPro" id="IPR013986">
    <property type="entry name" value="DExx_box_DNA_helicase_dom_sf"/>
</dbReference>
<feature type="coiled-coil region" evidence="16">
    <location>
        <begin position="204"/>
        <end position="231"/>
    </location>
</feature>
<dbReference type="PROSITE" id="PS51198">
    <property type="entry name" value="UVRD_HELICASE_ATP_BIND"/>
    <property type="match status" value="1"/>
</dbReference>
<feature type="domain" description="UvrD-like helicase C-terminal" evidence="19">
    <location>
        <begin position="344"/>
        <end position="648"/>
    </location>
</feature>
<keyword evidence="11" id="KW-0413">Isomerase</keyword>